<evidence type="ECO:0000313" key="3">
    <source>
        <dbReference type="EMBL" id="SFU51814.1"/>
    </source>
</evidence>
<dbReference type="InterPro" id="IPR005321">
    <property type="entry name" value="Peptidase_S58_DmpA"/>
</dbReference>
<keyword evidence="3" id="KW-0645">Protease</keyword>
<reference evidence="4" key="1">
    <citation type="submission" date="2016-10" db="EMBL/GenBank/DDBJ databases">
        <authorList>
            <person name="Varghese N."/>
        </authorList>
    </citation>
    <scope>NUCLEOTIDE SEQUENCE [LARGE SCALE GENOMIC DNA]</scope>
    <source>
        <strain evidence="4">DSM 17980</strain>
    </source>
</reference>
<evidence type="ECO:0000256" key="1">
    <source>
        <dbReference type="ARBA" id="ARBA00007068"/>
    </source>
</evidence>
<dbReference type="EMBL" id="FPBV01000003">
    <property type="protein sequence ID" value="SFU51814.1"/>
    <property type="molecule type" value="Genomic_DNA"/>
</dbReference>
<dbReference type="SUPFAM" id="SSF56266">
    <property type="entry name" value="DmpA/ArgJ-like"/>
    <property type="match status" value="1"/>
</dbReference>
<dbReference type="GO" id="GO:0004177">
    <property type="term" value="F:aminopeptidase activity"/>
    <property type="evidence" value="ECO:0007669"/>
    <property type="project" value="UniProtKB-KW"/>
</dbReference>
<dbReference type="CDD" id="cd02252">
    <property type="entry name" value="nylC_like"/>
    <property type="match status" value="1"/>
</dbReference>
<dbReference type="STRING" id="392015.SAMN05421543_10359"/>
<proteinExistence type="inferred from homology"/>
<dbReference type="PANTHER" id="PTHR36512">
    <property type="entry name" value="D-AMINOPEPTIDASE"/>
    <property type="match status" value="1"/>
</dbReference>
<feature type="region of interest" description="Disordered" evidence="2">
    <location>
        <begin position="148"/>
        <end position="180"/>
    </location>
</feature>
<dbReference type="eggNOG" id="COG3191">
    <property type="taxonomic scope" value="Bacteria"/>
</dbReference>
<dbReference type="RefSeq" id="WP_083430154.1">
    <property type="nucleotide sequence ID" value="NZ_FPBV01000003.1"/>
</dbReference>
<comment type="similarity">
    <text evidence="1">Belongs to the peptidase S58 family.</text>
</comment>
<evidence type="ECO:0000256" key="2">
    <source>
        <dbReference type="SAM" id="MobiDB-lite"/>
    </source>
</evidence>
<keyword evidence="3" id="KW-0031">Aminopeptidase</keyword>
<gene>
    <name evidence="3" type="ORF">SAMN05421543_10359</name>
</gene>
<sequence>MGAGGTPQGAARPFGIGAVPGLAVGHAHHPQALTGCTVVLTPRGAVCGVDIRGSAPGTRETDLLAPHNLVQAVHAVVLSGGSAFGLDAASGVMRFLEERGVGLDVGVGVVPIVPAAVLFDLAVGDGRVRPDATAGRWAAETAWRAWAGEDGRDGAPEQAAEVPRPDEGGWPEGAEDAAPVPGARAAGWETAGAGAEGNVGAGCGATVGKLAGPGRAVKSGLGTAARTLPDGTVVGALVAVNAVGEVRDPATGALIAGPRADGGGYWDSVDLLVRQVHTPLTPGTNTTIAVVAANVRLTKAQAQKVAQMAHDGLARTIRPVHTMYDGDTVFALATGGAEVPVDVVGAVAAEVLAEAVVRAVRAARPAGGLPACIIVR</sequence>
<dbReference type="AlphaFoldDB" id="A0A1I7GTR4"/>
<name>A0A1I7GTR4_9BACL</name>
<dbReference type="Proteomes" id="UP000183508">
    <property type="component" value="Unassembled WGS sequence"/>
</dbReference>
<organism evidence="3 4">
    <name type="scientific">Alicyclobacillus macrosporangiidus</name>
    <dbReference type="NCBI Taxonomy" id="392015"/>
    <lineage>
        <taxon>Bacteria</taxon>
        <taxon>Bacillati</taxon>
        <taxon>Bacillota</taxon>
        <taxon>Bacilli</taxon>
        <taxon>Bacillales</taxon>
        <taxon>Alicyclobacillaceae</taxon>
        <taxon>Alicyclobacillus</taxon>
    </lineage>
</organism>
<protein>
    <submittedName>
        <fullName evidence="3">L-aminopeptidase/D-esterase</fullName>
    </submittedName>
</protein>
<keyword evidence="4" id="KW-1185">Reference proteome</keyword>
<dbReference type="Pfam" id="PF03576">
    <property type="entry name" value="Peptidase_S58"/>
    <property type="match status" value="2"/>
</dbReference>
<dbReference type="Gene3D" id="3.60.70.12">
    <property type="entry name" value="L-amino peptidase D-ALA esterase/amidase"/>
    <property type="match status" value="2"/>
</dbReference>
<accession>A0A1I7GTR4</accession>
<dbReference type="PANTHER" id="PTHR36512:SF3">
    <property type="entry name" value="BLR5678 PROTEIN"/>
    <property type="match status" value="1"/>
</dbReference>
<evidence type="ECO:0000313" key="4">
    <source>
        <dbReference type="Proteomes" id="UP000183508"/>
    </source>
</evidence>
<dbReference type="InterPro" id="IPR016117">
    <property type="entry name" value="ArgJ-like_dom_sf"/>
</dbReference>
<keyword evidence="3" id="KW-0378">Hydrolase</keyword>